<evidence type="ECO:0000256" key="1">
    <source>
        <dbReference type="ARBA" id="ARBA00006217"/>
    </source>
</evidence>
<dbReference type="PROSITE" id="PS00704">
    <property type="entry name" value="PROK_CO2_ANHYDRASE_1"/>
    <property type="match status" value="1"/>
</dbReference>
<dbReference type="InterPro" id="IPR001765">
    <property type="entry name" value="Carbonic_anhydrase"/>
</dbReference>
<dbReference type="SMART" id="SM00947">
    <property type="entry name" value="Pro_CA"/>
    <property type="match status" value="1"/>
</dbReference>
<keyword evidence="9" id="KW-1185">Reference proteome</keyword>
<dbReference type="Proteomes" id="UP001157109">
    <property type="component" value="Unassembled WGS sequence"/>
</dbReference>
<accession>A0ABQ6HIP3</accession>
<sequence>MSPLRTDLGPVKGGYRPQNPREAWERMLRGNDRFVNGERRHPNQDVERRAQLANGQDPFAVLFGCSDSRVAAEMVYDQGLGDLFVVRTAGHVLDPSVIGSIEFGVEILATPLVVVMGHDSCGAVKAAIGGAANGNLPKGYIRDVAEKVMPSVIQAQTAGTVEPDEVGAWHVRRTVEMLADRSTILERAVDRGETAIVGVTYRLVDGQIHLVNHLGDIGPATTLV</sequence>
<comment type="caution">
    <text evidence="8">The sequence shown here is derived from an EMBL/GenBank/DDBJ whole genome shotgun (WGS) entry which is preliminary data.</text>
</comment>
<evidence type="ECO:0000256" key="4">
    <source>
        <dbReference type="ARBA" id="ARBA00023239"/>
    </source>
</evidence>
<evidence type="ECO:0000313" key="9">
    <source>
        <dbReference type="Proteomes" id="UP001157109"/>
    </source>
</evidence>
<comment type="similarity">
    <text evidence="1">Belongs to the beta-class carbonic anhydrase family.</text>
</comment>
<dbReference type="RefSeq" id="WP_284283491.1">
    <property type="nucleotide sequence ID" value="NZ_BSUJ01000001.1"/>
</dbReference>
<dbReference type="Pfam" id="PF00484">
    <property type="entry name" value="Pro_CA"/>
    <property type="match status" value="1"/>
</dbReference>
<evidence type="ECO:0000256" key="2">
    <source>
        <dbReference type="ARBA" id="ARBA00012925"/>
    </source>
</evidence>
<dbReference type="EC" id="4.2.1.1" evidence="2"/>
<evidence type="ECO:0000313" key="8">
    <source>
        <dbReference type="EMBL" id="GMA18355.1"/>
    </source>
</evidence>
<dbReference type="Gene3D" id="3.40.1050.10">
    <property type="entry name" value="Carbonic anhydrase"/>
    <property type="match status" value="1"/>
</dbReference>
<dbReference type="PANTHER" id="PTHR11002:SF79">
    <property type="entry name" value="CARBONIC ANHYDRASE 2"/>
    <property type="match status" value="1"/>
</dbReference>
<gene>
    <name evidence="8" type="ORF">GCM10025862_03760</name>
</gene>
<proteinExistence type="inferred from homology"/>
<keyword evidence="4" id="KW-0456">Lyase</keyword>
<dbReference type="EMBL" id="BSUJ01000001">
    <property type="protein sequence ID" value="GMA18355.1"/>
    <property type="molecule type" value="Genomic_DNA"/>
</dbReference>
<dbReference type="InterPro" id="IPR036874">
    <property type="entry name" value="Carbonic_anhydrase_sf"/>
</dbReference>
<name>A0ABQ6HIP3_9MICO</name>
<protein>
    <recommendedName>
        <fullName evidence="2">carbonic anhydrase</fullName>
        <ecNumber evidence="2">4.2.1.1</ecNumber>
    </recommendedName>
</protein>
<comment type="function">
    <text evidence="5">Catalyzes the reversible hydration of carbon dioxide to form bicarbonate.</text>
</comment>
<reference evidence="9" key="1">
    <citation type="journal article" date="2019" name="Int. J. Syst. Evol. Microbiol.">
        <title>The Global Catalogue of Microorganisms (GCM) 10K type strain sequencing project: providing services to taxonomists for standard genome sequencing and annotation.</title>
        <authorList>
            <consortium name="The Broad Institute Genomics Platform"/>
            <consortium name="The Broad Institute Genome Sequencing Center for Infectious Disease"/>
            <person name="Wu L."/>
            <person name="Ma J."/>
        </authorList>
    </citation>
    <scope>NUCLEOTIDE SEQUENCE [LARGE SCALE GENOMIC DNA]</scope>
    <source>
        <strain evidence="9">NBRC 105830</strain>
    </source>
</reference>
<organism evidence="8 9">
    <name type="scientific">Arsenicicoccus piscis</name>
    <dbReference type="NCBI Taxonomy" id="673954"/>
    <lineage>
        <taxon>Bacteria</taxon>
        <taxon>Bacillati</taxon>
        <taxon>Actinomycetota</taxon>
        <taxon>Actinomycetes</taxon>
        <taxon>Micrococcales</taxon>
        <taxon>Intrasporangiaceae</taxon>
        <taxon>Arsenicicoccus</taxon>
    </lineage>
</organism>
<dbReference type="CDD" id="cd03378">
    <property type="entry name" value="beta_CA_cladeC"/>
    <property type="match status" value="1"/>
</dbReference>
<evidence type="ECO:0000256" key="7">
    <source>
        <dbReference type="SAM" id="MobiDB-lite"/>
    </source>
</evidence>
<evidence type="ECO:0000256" key="3">
    <source>
        <dbReference type="ARBA" id="ARBA00022833"/>
    </source>
</evidence>
<comment type="catalytic activity">
    <reaction evidence="6">
        <text>hydrogencarbonate + H(+) = CO2 + H2O</text>
        <dbReference type="Rhea" id="RHEA:10748"/>
        <dbReference type="ChEBI" id="CHEBI:15377"/>
        <dbReference type="ChEBI" id="CHEBI:15378"/>
        <dbReference type="ChEBI" id="CHEBI:16526"/>
        <dbReference type="ChEBI" id="CHEBI:17544"/>
        <dbReference type="EC" id="4.2.1.1"/>
    </reaction>
</comment>
<dbReference type="SUPFAM" id="SSF53056">
    <property type="entry name" value="beta-carbonic anhydrase, cab"/>
    <property type="match status" value="1"/>
</dbReference>
<keyword evidence="3" id="KW-0862">Zinc</keyword>
<feature type="region of interest" description="Disordered" evidence="7">
    <location>
        <begin position="1"/>
        <end position="20"/>
    </location>
</feature>
<evidence type="ECO:0000256" key="5">
    <source>
        <dbReference type="ARBA" id="ARBA00024993"/>
    </source>
</evidence>
<evidence type="ECO:0000256" key="6">
    <source>
        <dbReference type="ARBA" id="ARBA00048348"/>
    </source>
</evidence>
<dbReference type="PANTHER" id="PTHR11002">
    <property type="entry name" value="CARBONIC ANHYDRASE"/>
    <property type="match status" value="1"/>
</dbReference>
<dbReference type="InterPro" id="IPR015892">
    <property type="entry name" value="Carbonic_anhydrase_CS"/>
</dbReference>